<name>A0AAU9KTZ7_9STRA</name>
<dbReference type="EMBL" id="CAKKTJ010000160">
    <property type="protein sequence ID" value="CAH0476768.1"/>
    <property type="molecule type" value="Genomic_DNA"/>
</dbReference>
<gene>
    <name evidence="1" type="ORF">PBS003_LOCUS3537</name>
</gene>
<accession>A0AAU9KTZ7</accession>
<organism evidence="1 2">
    <name type="scientific">Peronospora belbahrii</name>
    <dbReference type="NCBI Taxonomy" id="622444"/>
    <lineage>
        <taxon>Eukaryota</taxon>
        <taxon>Sar</taxon>
        <taxon>Stramenopiles</taxon>
        <taxon>Oomycota</taxon>
        <taxon>Peronosporomycetes</taxon>
        <taxon>Peronosporales</taxon>
        <taxon>Peronosporaceae</taxon>
        <taxon>Peronospora</taxon>
    </lineage>
</organism>
<protein>
    <submittedName>
        <fullName evidence="1">Uncharacterized protein</fullName>
    </submittedName>
</protein>
<sequence>MRPFLRTSGTVFSPTFVPKVLPHHIGVAEKLSLVVISCPHQRLVFLSTVHNDDRLMGFCCSQLLVKPQQAGSSYPPVALGDAECQPQKPIKQICLAHRNG</sequence>
<dbReference type="AlphaFoldDB" id="A0AAU9KTZ7"/>
<evidence type="ECO:0000313" key="1">
    <source>
        <dbReference type="EMBL" id="CAH0476768.1"/>
    </source>
</evidence>
<reference evidence="1" key="1">
    <citation type="submission" date="2021-11" db="EMBL/GenBank/DDBJ databases">
        <authorList>
            <person name="Islam A."/>
            <person name="Islam S."/>
            <person name="Flora M.S."/>
            <person name="Rahman M."/>
            <person name="Ziaur R.M."/>
            <person name="Epstein J.H."/>
            <person name="Hassan M."/>
            <person name="Klassen M."/>
            <person name="Woodard K."/>
            <person name="Webb A."/>
            <person name="Webby R.J."/>
            <person name="El Zowalaty M.E."/>
        </authorList>
    </citation>
    <scope>NUCLEOTIDE SEQUENCE</scope>
    <source>
        <strain evidence="1">Pbs3</strain>
    </source>
</reference>
<evidence type="ECO:0000313" key="2">
    <source>
        <dbReference type="Proteomes" id="UP001160483"/>
    </source>
</evidence>
<dbReference type="Proteomes" id="UP001160483">
    <property type="component" value="Unassembled WGS sequence"/>
</dbReference>
<comment type="caution">
    <text evidence="1">The sequence shown here is derived from an EMBL/GenBank/DDBJ whole genome shotgun (WGS) entry which is preliminary data.</text>
</comment>
<proteinExistence type="predicted"/>